<organism evidence="1 2">
    <name type="scientific">Prochlorococcus marinus str. PAC1</name>
    <dbReference type="NCBI Taxonomy" id="59924"/>
    <lineage>
        <taxon>Bacteria</taxon>
        <taxon>Bacillati</taxon>
        <taxon>Cyanobacteriota</taxon>
        <taxon>Cyanophyceae</taxon>
        <taxon>Synechococcales</taxon>
        <taxon>Prochlorococcaceae</taxon>
        <taxon>Prochlorococcus</taxon>
    </lineage>
</organism>
<dbReference type="AlphaFoldDB" id="A0A0A2C431"/>
<reference evidence="2" key="1">
    <citation type="journal article" date="2014" name="Sci. Data">
        <title>Genomes of diverse isolates of the marine cyanobacterium Prochlorococcus.</title>
        <authorList>
            <person name="Biller S."/>
            <person name="Berube P."/>
            <person name="Thompson J."/>
            <person name="Kelly L."/>
            <person name="Roggensack S."/>
            <person name="Awad L."/>
            <person name="Roache-Johnson K."/>
            <person name="Ding H."/>
            <person name="Giovannoni S.J."/>
            <person name="Moore L.R."/>
            <person name="Chisholm S.W."/>
        </authorList>
    </citation>
    <scope>NUCLEOTIDE SEQUENCE [LARGE SCALE GENOMIC DNA]</scope>
    <source>
        <strain evidence="2">PAC1</strain>
    </source>
</reference>
<protein>
    <submittedName>
        <fullName evidence="1">Uncharacterized protein</fullName>
    </submittedName>
</protein>
<dbReference type="EMBL" id="JNAX01000015">
    <property type="protein sequence ID" value="KGG19650.1"/>
    <property type="molecule type" value="Genomic_DNA"/>
</dbReference>
<dbReference type="Proteomes" id="UP000030392">
    <property type="component" value="Unassembled WGS sequence"/>
</dbReference>
<gene>
    <name evidence="1" type="ORF">EV03_2035</name>
</gene>
<evidence type="ECO:0000313" key="2">
    <source>
        <dbReference type="Proteomes" id="UP000030392"/>
    </source>
</evidence>
<accession>A0A0A2C431</accession>
<sequence>MTNFTDSKNATHHWYPFLKYQEECEAAGKEASVNDWMRASGQLQNRIDFEEAKKAAEAEALKAKAEAPKKEA</sequence>
<evidence type="ECO:0000313" key="1">
    <source>
        <dbReference type="EMBL" id="KGG19650.1"/>
    </source>
</evidence>
<dbReference type="RefSeq" id="WP_036907367.1">
    <property type="nucleotide sequence ID" value="NZ_CP138967.1"/>
</dbReference>
<proteinExistence type="predicted"/>
<comment type="caution">
    <text evidence="1">The sequence shown here is derived from an EMBL/GenBank/DDBJ whole genome shotgun (WGS) entry which is preliminary data.</text>
</comment>
<name>A0A0A2C431_PROMR</name>